<dbReference type="AlphaFoldDB" id="A0A075WHH1"/>
<dbReference type="HOGENOM" id="CLU_066599_0_0_2"/>
<dbReference type="Pfam" id="PF04015">
    <property type="entry name" value="DUF362"/>
    <property type="match status" value="1"/>
</dbReference>
<evidence type="ECO:0000313" key="2">
    <source>
        <dbReference type="EMBL" id="AIG99242.1"/>
    </source>
</evidence>
<dbReference type="InterPro" id="IPR007160">
    <property type="entry name" value="DUF362"/>
</dbReference>
<feature type="domain" description="DUF362" evidence="1">
    <location>
        <begin position="71"/>
        <end position="271"/>
    </location>
</feature>
<evidence type="ECO:0000259" key="1">
    <source>
        <dbReference type="Pfam" id="PF04015"/>
    </source>
</evidence>
<dbReference type="GeneID" id="24795997"/>
<proteinExistence type="predicted"/>
<dbReference type="RefSeq" id="WP_010879724.1">
    <property type="nucleotide sequence ID" value="NZ_CP006577.1"/>
</dbReference>
<dbReference type="PROSITE" id="PS51257">
    <property type="entry name" value="PROKAR_LIPOPROTEIN"/>
    <property type="match status" value="1"/>
</dbReference>
<dbReference type="KEGG" id="afg:AFULGI_00025280"/>
<protein>
    <recommendedName>
        <fullName evidence="1">DUF362 domain-containing protein</fullName>
    </recommendedName>
</protein>
<accession>A0A075WHH1</accession>
<gene>
    <name evidence="2" type="ORF">AFULGI_00025280</name>
</gene>
<sequence length="329" mass="36189">MKRRDFLITSAAALSFLLSGCAIGDRVVEEPLTPKSNPPRKSVVYVLKTERREEAVSKLMQNFSDFEGSTVGLKANYNSADPFPASTHPKTLSAIVDVLKEQKAEVFMAERSGMGNTSAVLKTMGILDLAREKGFTVIDLDSYDGWVLHQPEDSHWKKGYPFADIFLTVDSVIQTCCLKTHRFGGHFTMSLKNSVGMVARRWKGHDYMSELHTSPHMRKMIAEINVSYSPKIVIMDAIKGFSHGGPERGTVIEPGLMIASNDRVAIDAVGVAILRIHGTTPEVSKGSVFEQEQIARAIEIGLSSGEFEIIPANDDAEKICSEIEAVLWG</sequence>
<dbReference type="EMBL" id="CP006577">
    <property type="protein sequence ID" value="AIG99242.1"/>
    <property type="molecule type" value="Genomic_DNA"/>
</dbReference>
<reference evidence="2 3" key="1">
    <citation type="submission" date="2013-07" db="EMBL/GenBank/DDBJ databases">
        <title>Genome of Archaeoglobus fulgidus.</title>
        <authorList>
            <person name="Fiebig A."/>
            <person name="Birkeland N.-K."/>
        </authorList>
    </citation>
    <scope>NUCLEOTIDE SEQUENCE [LARGE SCALE GENOMIC DNA]</scope>
    <source>
        <strain evidence="2 3">DSM 8774</strain>
    </source>
</reference>
<dbReference type="Proteomes" id="UP000028501">
    <property type="component" value="Chromosome"/>
</dbReference>
<name>A0A075WHH1_ARCFL</name>
<evidence type="ECO:0000313" key="3">
    <source>
        <dbReference type="Proteomes" id="UP000028501"/>
    </source>
</evidence>
<organism evidence="2 3">
    <name type="scientific">Archaeoglobus fulgidus DSM 8774</name>
    <dbReference type="NCBI Taxonomy" id="1344584"/>
    <lineage>
        <taxon>Archaea</taxon>
        <taxon>Methanobacteriati</taxon>
        <taxon>Methanobacteriota</taxon>
        <taxon>Archaeoglobi</taxon>
        <taxon>Archaeoglobales</taxon>
        <taxon>Archaeoglobaceae</taxon>
        <taxon>Archaeoglobus</taxon>
    </lineage>
</organism>